<feature type="region of interest" description="Disordered" evidence="2">
    <location>
        <begin position="343"/>
        <end position="372"/>
    </location>
</feature>
<dbReference type="PROSITE" id="PS50297">
    <property type="entry name" value="ANK_REP_REGION"/>
    <property type="match status" value="1"/>
</dbReference>
<reference evidence="3" key="1">
    <citation type="submission" date="2022-03" db="EMBL/GenBank/DDBJ databases">
        <title>A functionally conserved STORR gene fusion in Papaver species that diverged 16.8 million years ago.</title>
        <authorList>
            <person name="Catania T."/>
        </authorList>
    </citation>
    <scope>NUCLEOTIDE SEQUENCE</scope>
    <source>
        <strain evidence="3">S-191538</strain>
    </source>
</reference>
<evidence type="ECO:0000313" key="3">
    <source>
        <dbReference type="EMBL" id="MCL7032024.1"/>
    </source>
</evidence>
<dbReference type="EMBL" id="JAJJMA010118564">
    <property type="protein sequence ID" value="MCL7032024.1"/>
    <property type="molecule type" value="Genomic_DNA"/>
</dbReference>
<proteinExistence type="predicted"/>
<dbReference type="InterPro" id="IPR036770">
    <property type="entry name" value="Ankyrin_rpt-contain_sf"/>
</dbReference>
<evidence type="ECO:0000256" key="1">
    <source>
        <dbReference type="PROSITE-ProRule" id="PRU00023"/>
    </source>
</evidence>
<comment type="caution">
    <text evidence="3">The sequence shown here is derived from an EMBL/GenBank/DDBJ whole genome shotgun (WGS) entry which is preliminary data.</text>
</comment>
<dbReference type="SUPFAM" id="SSF48403">
    <property type="entry name" value="Ankyrin repeat"/>
    <property type="match status" value="1"/>
</dbReference>
<accession>A0AA41S9G5</accession>
<keyword evidence="4" id="KW-1185">Reference proteome</keyword>
<dbReference type="InterPro" id="IPR002110">
    <property type="entry name" value="Ankyrin_rpt"/>
</dbReference>
<organism evidence="3 4">
    <name type="scientific">Papaver nudicaule</name>
    <name type="common">Iceland poppy</name>
    <dbReference type="NCBI Taxonomy" id="74823"/>
    <lineage>
        <taxon>Eukaryota</taxon>
        <taxon>Viridiplantae</taxon>
        <taxon>Streptophyta</taxon>
        <taxon>Embryophyta</taxon>
        <taxon>Tracheophyta</taxon>
        <taxon>Spermatophyta</taxon>
        <taxon>Magnoliopsida</taxon>
        <taxon>Ranunculales</taxon>
        <taxon>Papaveraceae</taxon>
        <taxon>Papaveroideae</taxon>
        <taxon>Papaver</taxon>
    </lineage>
</organism>
<dbReference type="Pfam" id="PF12796">
    <property type="entry name" value="Ank_2"/>
    <property type="match status" value="1"/>
</dbReference>
<sequence>MSDTQRDDCNHQFHETIMQSNRHVLGSLETMFGRIEASIEAGNEASKASSAGIQALLCKVVESQEHNQQLMMEMLKIFANNNNNEGAGKSSLAIPVTKILDEVQENQEDDLPNFVGYDPLIEAVNQRDWKKATCYLNDHQTTIRQIFETRDSEKEINIILSAAAYNYQEMFILKLVPSKALEYVNQEDGGMTILHLAATLGNIKIVKALVEKNSNLTQVRTGPGGNDYQPVVLEYLCSVTRDDDPSPFSGDFSVLVVTALIEAEMYGLALSVCQRFPGLVKESITGEEDDICLLRRIAERHFAFLSGTKQTWWERCIYSLIEVEMDSPHDSRIINGDKIKLLESPKDQRDEENPWETSKDPSKEHSSASNKRNITNYISVNFMQHIRRG</sequence>
<feature type="compositionally biased region" description="Basic and acidic residues" evidence="2">
    <location>
        <begin position="343"/>
        <end position="366"/>
    </location>
</feature>
<evidence type="ECO:0000256" key="2">
    <source>
        <dbReference type="SAM" id="MobiDB-lite"/>
    </source>
</evidence>
<feature type="repeat" description="ANK" evidence="1">
    <location>
        <begin position="189"/>
        <end position="221"/>
    </location>
</feature>
<dbReference type="AlphaFoldDB" id="A0AA41S9G5"/>
<dbReference type="PROSITE" id="PS50088">
    <property type="entry name" value="ANK_REPEAT"/>
    <property type="match status" value="1"/>
</dbReference>
<protein>
    <submittedName>
        <fullName evidence="3">Uncharacterized protein</fullName>
    </submittedName>
</protein>
<feature type="non-terminal residue" evidence="3">
    <location>
        <position position="1"/>
    </location>
</feature>
<gene>
    <name evidence="3" type="ORF">MKW94_009705</name>
</gene>
<dbReference type="Proteomes" id="UP001177140">
    <property type="component" value="Unassembled WGS sequence"/>
</dbReference>
<name>A0AA41S9G5_PAPNU</name>
<evidence type="ECO:0000313" key="4">
    <source>
        <dbReference type="Proteomes" id="UP001177140"/>
    </source>
</evidence>
<dbReference type="Gene3D" id="1.25.40.20">
    <property type="entry name" value="Ankyrin repeat-containing domain"/>
    <property type="match status" value="1"/>
</dbReference>
<dbReference type="SMART" id="SM00248">
    <property type="entry name" value="ANK"/>
    <property type="match status" value="1"/>
</dbReference>
<keyword evidence="1" id="KW-0040">ANK repeat</keyword>